<keyword evidence="8" id="KW-0464">Manganese</keyword>
<comment type="cofactor">
    <cofactor evidence="2">
        <name>Mg(2+)</name>
        <dbReference type="ChEBI" id="CHEBI:18420"/>
    </cofactor>
</comment>
<keyword evidence="5" id="KW-0479">Metal-binding</keyword>
<reference evidence="12" key="1">
    <citation type="journal article" date="2019" name="Int. J. Syst. Evol. Microbiol.">
        <title>The Global Catalogue of Microorganisms (GCM) 10K type strain sequencing project: providing services to taxonomists for standard genome sequencing and annotation.</title>
        <authorList>
            <consortium name="The Broad Institute Genomics Platform"/>
            <consortium name="The Broad Institute Genome Sequencing Center for Infectious Disease"/>
            <person name="Wu L."/>
            <person name="Ma J."/>
        </authorList>
    </citation>
    <scope>NUCLEOTIDE SEQUENCE [LARGE SCALE GENOMIC DNA]</scope>
    <source>
        <strain evidence="12">JCM 18303</strain>
    </source>
</reference>
<accession>A0ABP9R982</accession>
<evidence type="ECO:0000313" key="12">
    <source>
        <dbReference type="Proteomes" id="UP001428817"/>
    </source>
</evidence>
<comment type="caution">
    <text evidence="11">The sequence shown here is derived from an EMBL/GenBank/DDBJ whole genome shotgun (WGS) entry which is preliminary data.</text>
</comment>
<evidence type="ECO:0000259" key="10">
    <source>
        <dbReference type="SMART" id="SM01329"/>
    </source>
</evidence>
<dbReference type="InterPro" id="IPR011829">
    <property type="entry name" value="TTC_DH"/>
</dbReference>
<protein>
    <recommendedName>
        <fullName evidence="4">D-malate dehydrogenase (decarboxylating)</fullName>
        <ecNumber evidence="4">1.1.1.83</ecNumber>
    </recommendedName>
</protein>
<dbReference type="Proteomes" id="UP001428817">
    <property type="component" value="Unassembled WGS sequence"/>
</dbReference>
<comment type="cofactor">
    <cofactor evidence="1">
        <name>Mn(2+)</name>
        <dbReference type="ChEBI" id="CHEBI:29035"/>
    </cofactor>
</comment>
<evidence type="ECO:0000256" key="6">
    <source>
        <dbReference type="ARBA" id="ARBA00023002"/>
    </source>
</evidence>
<comment type="similarity">
    <text evidence="3">Belongs to the isocitrate and isopropylmalate dehydrogenases family.</text>
</comment>
<dbReference type="SMART" id="SM01329">
    <property type="entry name" value="Iso_dh"/>
    <property type="match status" value="1"/>
</dbReference>
<dbReference type="InterPro" id="IPR019818">
    <property type="entry name" value="IsoCit/isopropylmalate_DH_CS"/>
</dbReference>
<organism evidence="11 12">
    <name type="scientific">Pseudonocardia eucalypti</name>
    <dbReference type="NCBI Taxonomy" id="648755"/>
    <lineage>
        <taxon>Bacteria</taxon>
        <taxon>Bacillati</taxon>
        <taxon>Actinomycetota</taxon>
        <taxon>Actinomycetes</taxon>
        <taxon>Pseudonocardiales</taxon>
        <taxon>Pseudonocardiaceae</taxon>
        <taxon>Pseudonocardia</taxon>
    </lineage>
</organism>
<evidence type="ECO:0000256" key="4">
    <source>
        <dbReference type="ARBA" id="ARBA00013126"/>
    </source>
</evidence>
<dbReference type="InterPro" id="IPR024084">
    <property type="entry name" value="IsoPropMal-DH-like_dom"/>
</dbReference>
<dbReference type="PANTHER" id="PTHR43275:SF1">
    <property type="entry name" value="D-MALATE DEHYDROGENASE [DECARBOXYLATING]"/>
    <property type="match status" value="1"/>
</dbReference>
<dbReference type="SUPFAM" id="SSF53659">
    <property type="entry name" value="Isocitrate/Isopropylmalate dehydrogenase-like"/>
    <property type="match status" value="1"/>
</dbReference>
<dbReference type="NCBIfam" id="TIGR02089">
    <property type="entry name" value="TTC"/>
    <property type="match status" value="1"/>
</dbReference>
<keyword evidence="6" id="KW-0560">Oxidoreductase</keyword>
<comment type="catalytic activity">
    <reaction evidence="9">
        <text>(R)-malate + NAD(+) = pyruvate + CO2 + NADH</text>
        <dbReference type="Rhea" id="RHEA:18365"/>
        <dbReference type="ChEBI" id="CHEBI:15361"/>
        <dbReference type="ChEBI" id="CHEBI:15588"/>
        <dbReference type="ChEBI" id="CHEBI:16526"/>
        <dbReference type="ChEBI" id="CHEBI:57540"/>
        <dbReference type="ChEBI" id="CHEBI:57945"/>
        <dbReference type="EC" id="1.1.1.83"/>
    </reaction>
</comment>
<keyword evidence="7" id="KW-0520">NAD</keyword>
<sequence length="376" mass="39695">MAAESPARAELGARSAGAFRARYRIALIPGDGIGQEVCPAARAVLDAAGRRHGIRFDYDEFDWSCARYLSEGAMMPADGLDRVRGHDALLLGAVGDPSVADHVSLWGLLIPIRRQFQQYVNLRPIKIFEGAPGPLRNAAAGEVDLVVVRENTEGEYSEIGGRFGRGTAAETAVQEAVFTRAGVSRIADFAFRLAARRGGGVTSATKSNGIVHTMPFWDEVVGERAAAYPEVSWRSEHIDALCAKLVLDPARFDVIVASNLFGDILSDLAAAVAGSIGMAPSANLNPEREFPSLFEPVHGSAPDIAGRGVANPIGAIWTAAMMLEHLDHAEAATEVTDAIAQVLRDGEVRTPDLGGKSTTAEFTAAVVDAVSGPTGP</sequence>
<gene>
    <name evidence="11" type="ORF">GCM10023321_74340</name>
</gene>
<evidence type="ECO:0000256" key="5">
    <source>
        <dbReference type="ARBA" id="ARBA00022723"/>
    </source>
</evidence>
<evidence type="ECO:0000256" key="1">
    <source>
        <dbReference type="ARBA" id="ARBA00001936"/>
    </source>
</evidence>
<evidence type="ECO:0000256" key="7">
    <source>
        <dbReference type="ARBA" id="ARBA00023027"/>
    </source>
</evidence>
<dbReference type="PANTHER" id="PTHR43275">
    <property type="entry name" value="D-MALATE DEHYDROGENASE [DECARBOXYLATING]"/>
    <property type="match status" value="1"/>
</dbReference>
<feature type="domain" description="Isopropylmalate dehydrogenase-like" evidence="10">
    <location>
        <begin position="24"/>
        <end position="366"/>
    </location>
</feature>
<dbReference type="EMBL" id="BAABJP010000055">
    <property type="protein sequence ID" value="GAA5173246.1"/>
    <property type="molecule type" value="Genomic_DNA"/>
</dbReference>
<name>A0ABP9R982_9PSEU</name>
<evidence type="ECO:0000256" key="9">
    <source>
        <dbReference type="ARBA" id="ARBA00049301"/>
    </source>
</evidence>
<dbReference type="RefSeq" id="WP_185065559.1">
    <property type="nucleotide sequence ID" value="NZ_BAABJP010000055.1"/>
</dbReference>
<dbReference type="InterPro" id="IPR050501">
    <property type="entry name" value="ICDH/IPMDH"/>
</dbReference>
<dbReference type="NCBIfam" id="NF006048">
    <property type="entry name" value="PRK08194.1"/>
    <property type="match status" value="1"/>
</dbReference>
<keyword evidence="12" id="KW-1185">Reference proteome</keyword>
<evidence type="ECO:0000256" key="2">
    <source>
        <dbReference type="ARBA" id="ARBA00001946"/>
    </source>
</evidence>
<evidence type="ECO:0000313" key="11">
    <source>
        <dbReference type="EMBL" id="GAA5173246.1"/>
    </source>
</evidence>
<evidence type="ECO:0000256" key="8">
    <source>
        <dbReference type="ARBA" id="ARBA00023211"/>
    </source>
</evidence>
<dbReference type="Pfam" id="PF00180">
    <property type="entry name" value="Iso_dh"/>
    <property type="match status" value="1"/>
</dbReference>
<proteinExistence type="inferred from homology"/>
<dbReference type="PROSITE" id="PS00470">
    <property type="entry name" value="IDH_IMDH"/>
    <property type="match status" value="1"/>
</dbReference>
<dbReference type="EC" id="1.1.1.83" evidence="4"/>
<evidence type="ECO:0000256" key="3">
    <source>
        <dbReference type="ARBA" id="ARBA00007769"/>
    </source>
</evidence>
<dbReference type="Gene3D" id="3.40.718.10">
    <property type="entry name" value="Isopropylmalate Dehydrogenase"/>
    <property type="match status" value="1"/>
</dbReference>